<dbReference type="Proteomes" id="UP000414136">
    <property type="component" value="Unassembled WGS sequence"/>
</dbReference>
<sequence length="87" mass="8942">MKQFLIASTFAAALLSAGAVTSANAAENTQSASQPSAQPQQVQQQAQRQTQVQAQPGPVAAQPGSVVSPAYEVPGRVNRAGSIYFGQ</sequence>
<feature type="compositionally biased region" description="Low complexity" evidence="1">
    <location>
        <begin position="29"/>
        <end position="64"/>
    </location>
</feature>
<feature type="signal peptide" evidence="2">
    <location>
        <begin position="1"/>
        <end position="25"/>
    </location>
</feature>
<dbReference type="EMBL" id="CABPSQ010000002">
    <property type="protein sequence ID" value="VVE63342.1"/>
    <property type="molecule type" value="Genomic_DNA"/>
</dbReference>
<keyword evidence="2" id="KW-0732">Signal</keyword>
<evidence type="ECO:0000256" key="2">
    <source>
        <dbReference type="SAM" id="SignalP"/>
    </source>
</evidence>
<dbReference type="AlphaFoldDB" id="A0A5E4ZSD4"/>
<evidence type="ECO:0000313" key="3">
    <source>
        <dbReference type="EMBL" id="VVE63342.1"/>
    </source>
</evidence>
<evidence type="ECO:0000256" key="1">
    <source>
        <dbReference type="SAM" id="MobiDB-lite"/>
    </source>
</evidence>
<keyword evidence="4" id="KW-1185">Reference proteome</keyword>
<evidence type="ECO:0000313" key="4">
    <source>
        <dbReference type="Proteomes" id="UP000414136"/>
    </source>
</evidence>
<organism evidence="3 4">
    <name type="scientific">Pandoraea captiosa</name>
    <dbReference type="NCBI Taxonomy" id="2508302"/>
    <lineage>
        <taxon>Bacteria</taxon>
        <taxon>Pseudomonadati</taxon>
        <taxon>Pseudomonadota</taxon>
        <taxon>Betaproteobacteria</taxon>
        <taxon>Burkholderiales</taxon>
        <taxon>Burkholderiaceae</taxon>
        <taxon>Pandoraea</taxon>
    </lineage>
</organism>
<accession>A0A5E4ZSD4</accession>
<name>A0A5E4ZSD4_9BURK</name>
<gene>
    <name evidence="3" type="ORF">PCA31118_01226</name>
</gene>
<feature type="region of interest" description="Disordered" evidence="1">
    <location>
        <begin position="24"/>
        <end position="66"/>
    </location>
</feature>
<reference evidence="3 4" key="1">
    <citation type="submission" date="2019-08" db="EMBL/GenBank/DDBJ databases">
        <authorList>
            <person name="Peeters C."/>
        </authorList>
    </citation>
    <scope>NUCLEOTIDE SEQUENCE [LARGE SCALE GENOMIC DNA]</scope>
    <source>
        <strain evidence="3 4">LMG 31118</strain>
    </source>
</reference>
<dbReference type="RefSeq" id="WP_150624028.1">
    <property type="nucleotide sequence ID" value="NZ_CABPSQ010000002.1"/>
</dbReference>
<proteinExistence type="predicted"/>
<feature type="chain" id="PRO_5022970682" evidence="2">
    <location>
        <begin position="26"/>
        <end position="87"/>
    </location>
</feature>
<protein>
    <submittedName>
        <fullName evidence="3">Uncharacterized protein</fullName>
    </submittedName>
</protein>